<gene>
    <name evidence="1" type="ORF">F2Q69_00047654</name>
</gene>
<evidence type="ECO:0000313" key="1">
    <source>
        <dbReference type="EMBL" id="KAF3522673.1"/>
    </source>
</evidence>
<evidence type="ECO:0000313" key="2">
    <source>
        <dbReference type="Proteomes" id="UP000712600"/>
    </source>
</evidence>
<accession>A0A8S9PGM3</accession>
<reference evidence="1" key="1">
    <citation type="submission" date="2019-12" db="EMBL/GenBank/DDBJ databases">
        <title>Genome sequencing and annotation of Brassica cretica.</title>
        <authorList>
            <person name="Studholme D.J."/>
            <person name="Sarris P."/>
        </authorList>
    </citation>
    <scope>NUCLEOTIDE SEQUENCE</scope>
    <source>
        <strain evidence="1">PFS-109/04</strain>
        <tissue evidence="1">Leaf</tissue>
    </source>
</reference>
<dbReference type="AlphaFoldDB" id="A0A8S9PGM3"/>
<sequence>MKSKLRSSAYGRFGSLSGYATQWIQQRLQDTHKLTLELRRMELKDKRNKDTPSKQTAQGKRRLRLEAGDIVTMGCPQDPGEQRRRQEGVTKLKPETTTVVVF</sequence>
<protein>
    <submittedName>
        <fullName evidence="1">Uncharacterized protein</fullName>
    </submittedName>
</protein>
<dbReference type="Proteomes" id="UP000712600">
    <property type="component" value="Unassembled WGS sequence"/>
</dbReference>
<proteinExistence type="predicted"/>
<organism evidence="1 2">
    <name type="scientific">Brassica cretica</name>
    <name type="common">Mustard</name>
    <dbReference type="NCBI Taxonomy" id="69181"/>
    <lineage>
        <taxon>Eukaryota</taxon>
        <taxon>Viridiplantae</taxon>
        <taxon>Streptophyta</taxon>
        <taxon>Embryophyta</taxon>
        <taxon>Tracheophyta</taxon>
        <taxon>Spermatophyta</taxon>
        <taxon>Magnoliopsida</taxon>
        <taxon>eudicotyledons</taxon>
        <taxon>Gunneridae</taxon>
        <taxon>Pentapetalae</taxon>
        <taxon>rosids</taxon>
        <taxon>malvids</taxon>
        <taxon>Brassicales</taxon>
        <taxon>Brassicaceae</taxon>
        <taxon>Brassiceae</taxon>
        <taxon>Brassica</taxon>
    </lineage>
</organism>
<comment type="caution">
    <text evidence="1">The sequence shown here is derived from an EMBL/GenBank/DDBJ whole genome shotgun (WGS) entry which is preliminary data.</text>
</comment>
<name>A0A8S9PGM3_BRACR</name>
<dbReference type="EMBL" id="QGKX02001347">
    <property type="protein sequence ID" value="KAF3522673.1"/>
    <property type="molecule type" value="Genomic_DNA"/>
</dbReference>